<dbReference type="Gene3D" id="3.90.180.10">
    <property type="entry name" value="Medium-chain alcohol dehydrogenases, catalytic domain"/>
    <property type="match status" value="1"/>
</dbReference>
<reference evidence="4 5" key="1">
    <citation type="submission" date="2024-05" db="EMBL/GenBank/DDBJ databases">
        <title>Genome sequence of Ponticoccus litoralis KCCM 90028.</title>
        <authorList>
            <person name="Kim J.M."/>
            <person name="Lee J.K."/>
            <person name="Choi B.J."/>
            <person name="Bayburt H."/>
            <person name="Baek J.H."/>
            <person name="Jeon C.O."/>
        </authorList>
    </citation>
    <scope>NUCLEOTIDE SEQUENCE [LARGE SCALE GENOMIC DNA]</scope>
    <source>
        <strain evidence="4 5">KCCM 90028</strain>
    </source>
</reference>
<dbReference type="EMBL" id="JBDNCH010000001">
    <property type="protein sequence ID" value="MEN9059792.1"/>
    <property type="molecule type" value="Genomic_DNA"/>
</dbReference>
<proteinExistence type="predicted"/>
<dbReference type="InterPro" id="IPR013154">
    <property type="entry name" value="ADH-like_N"/>
</dbReference>
<dbReference type="Pfam" id="PF08240">
    <property type="entry name" value="ADH_N"/>
    <property type="match status" value="1"/>
</dbReference>
<evidence type="ECO:0000259" key="3">
    <source>
        <dbReference type="Pfam" id="PF08240"/>
    </source>
</evidence>
<dbReference type="Gene3D" id="3.40.50.720">
    <property type="entry name" value="NAD(P)-binding Rossmann-like Domain"/>
    <property type="match status" value="1"/>
</dbReference>
<keyword evidence="1" id="KW-0560">Oxidoreductase</keyword>
<dbReference type="InterPro" id="IPR013149">
    <property type="entry name" value="ADH-like_C"/>
</dbReference>
<evidence type="ECO:0000313" key="4">
    <source>
        <dbReference type="EMBL" id="MEN9059792.1"/>
    </source>
</evidence>
<accession>A0AAW9SK27</accession>
<organism evidence="4 5">
    <name type="scientific">Ponticoccus litoralis</name>
    <dbReference type="NCBI Taxonomy" id="422297"/>
    <lineage>
        <taxon>Bacteria</taxon>
        <taxon>Pseudomonadati</taxon>
        <taxon>Pseudomonadota</taxon>
        <taxon>Alphaproteobacteria</taxon>
        <taxon>Rhodobacterales</taxon>
        <taxon>Roseobacteraceae</taxon>
        <taxon>Ponticoccus</taxon>
    </lineage>
</organism>
<dbReference type="InterPro" id="IPR036291">
    <property type="entry name" value="NAD(P)-bd_dom_sf"/>
</dbReference>
<gene>
    <name evidence="4" type="ORF">ABFB10_00785</name>
</gene>
<dbReference type="GO" id="GO:0016491">
    <property type="term" value="F:oxidoreductase activity"/>
    <property type="evidence" value="ECO:0007669"/>
    <property type="project" value="UniProtKB-KW"/>
</dbReference>
<keyword evidence="5" id="KW-1185">Reference proteome</keyword>
<dbReference type="Pfam" id="PF00107">
    <property type="entry name" value="ADH_zinc_N"/>
    <property type="match status" value="1"/>
</dbReference>
<evidence type="ECO:0000313" key="5">
    <source>
        <dbReference type="Proteomes" id="UP001428774"/>
    </source>
</evidence>
<evidence type="ECO:0000256" key="1">
    <source>
        <dbReference type="ARBA" id="ARBA00023002"/>
    </source>
</evidence>
<sequence>MKALVYTGPKSVEVRETEQPQPKPGEVLLKLQLCGVCGTDIGIHSGSHPRAAAPLILGHEFVGEVVTPGSRFGPGQRVVAYPLFSCGTCHPCRTGKPHVCNSLRLIGIDGDGGIAQYLAVDEDMLFAVPEEMDNRIAALVEPMAVALRAVEQSGMGLADRIAVLGAGPIGLLTALAARQAGAASVLVSDVDPARLALARDLGFQPVDLRHEDLSAQVQTMTGGDGVDVVFECAGVADAAGDMTRIARPGGTICLTSLHKSPCPVALLDIAFKELRLVGSRVYTREQFRRSIDLAMTLADDLERLITRTLPLSQSAQVFELIAARDEANVKVLIDCTA</sequence>
<dbReference type="Proteomes" id="UP001428774">
    <property type="component" value="Unassembled WGS sequence"/>
</dbReference>
<feature type="domain" description="Alcohol dehydrogenase-like N-terminal" evidence="3">
    <location>
        <begin position="23"/>
        <end position="130"/>
    </location>
</feature>
<dbReference type="PANTHER" id="PTHR43401">
    <property type="entry name" value="L-THREONINE 3-DEHYDROGENASE"/>
    <property type="match status" value="1"/>
</dbReference>
<dbReference type="PANTHER" id="PTHR43401:SF2">
    <property type="entry name" value="L-THREONINE 3-DEHYDROGENASE"/>
    <property type="match status" value="1"/>
</dbReference>
<dbReference type="SUPFAM" id="SSF51735">
    <property type="entry name" value="NAD(P)-binding Rossmann-fold domains"/>
    <property type="match status" value="1"/>
</dbReference>
<comment type="caution">
    <text evidence="4">The sequence shown here is derived from an EMBL/GenBank/DDBJ whole genome shotgun (WGS) entry which is preliminary data.</text>
</comment>
<evidence type="ECO:0000259" key="2">
    <source>
        <dbReference type="Pfam" id="PF00107"/>
    </source>
</evidence>
<protein>
    <submittedName>
        <fullName evidence="4">Alcohol dehydrogenase catalytic domain-containing protein</fullName>
    </submittedName>
</protein>
<dbReference type="InterPro" id="IPR011032">
    <property type="entry name" value="GroES-like_sf"/>
</dbReference>
<name>A0AAW9SK27_9RHOB</name>
<feature type="domain" description="Alcohol dehydrogenase-like C-terminal" evidence="2">
    <location>
        <begin position="168"/>
        <end position="293"/>
    </location>
</feature>
<dbReference type="AlphaFoldDB" id="A0AAW9SK27"/>
<dbReference type="InterPro" id="IPR050129">
    <property type="entry name" value="Zn_alcohol_dh"/>
</dbReference>
<dbReference type="RefSeq" id="WP_347164929.1">
    <property type="nucleotide sequence ID" value="NZ_JBDNCH010000001.1"/>
</dbReference>
<dbReference type="SUPFAM" id="SSF50129">
    <property type="entry name" value="GroES-like"/>
    <property type="match status" value="1"/>
</dbReference>